<gene>
    <name evidence="1" type="ORF">A5892_03295</name>
</gene>
<evidence type="ECO:0000313" key="2">
    <source>
        <dbReference type="Proteomes" id="UP000077875"/>
    </source>
</evidence>
<evidence type="ECO:0000313" key="1">
    <source>
        <dbReference type="EMBL" id="ANF56612.1"/>
    </source>
</evidence>
<keyword evidence="2" id="KW-1185">Reference proteome</keyword>
<accession>A0A172YBX6</accession>
<dbReference type="RefSeq" id="WP_064121590.1">
    <property type="nucleotide sequence ID" value="NZ_CP015243.1"/>
</dbReference>
<dbReference type="AlphaFoldDB" id="A0A172YBX6"/>
<dbReference type="KEGG" id="haa:A5892_03295"/>
<organism evidence="1 2">
    <name type="scientific">Halotalea alkalilenta</name>
    <dbReference type="NCBI Taxonomy" id="376489"/>
    <lineage>
        <taxon>Bacteria</taxon>
        <taxon>Pseudomonadati</taxon>
        <taxon>Pseudomonadota</taxon>
        <taxon>Gammaproteobacteria</taxon>
        <taxon>Oceanospirillales</taxon>
        <taxon>Halomonadaceae</taxon>
        <taxon>Halotalea</taxon>
    </lineage>
</organism>
<dbReference type="Proteomes" id="UP000077875">
    <property type="component" value="Chromosome"/>
</dbReference>
<dbReference type="EMBL" id="CP015243">
    <property type="protein sequence ID" value="ANF56612.1"/>
    <property type="molecule type" value="Genomic_DNA"/>
</dbReference>
<reference evidence="1 2" key="1">
    <citation type="submission" date="2016-04" db="EMBL/GenBank/DDBJ databases">
        <title>Complete Genome Sequence of Halotalea alkalilenta IHB B 13600.</title>
        <authorList>
            <person name="Swarnkar M.K."/>
            <person name="Sharma A."/>
            <person name="Kaushal K."/>
            <person name="Soni R."/>
            <person name="Rana S."/>
            <person name="Singh A.K."/>
            <person name="Gulati A."/>
        </authorList>
    </citation>
    <scope>NUCLEOTIDE SEQUENCE [LARGE SCALE GENOMIC DNA]</scope>
    <source>
        <strain evidence="1 2">IHB B 13600</strain>
    </source>
</reference>
<proteinExistence type="predicted"/>
<sequence length="106" mass="11512">MDPRRWFGAACCALVTASNAAEPVSPALSDELSDALDTCLSHPPPVVRNLELDVSERIRATSDARQRLTSLTLDVSAPGRPHVRGEVVCRFDKGELISSELVTIQR</sequence>
<protein>
    <submittedName>
        <fullName evidence="1">Uncharacterized protein</fullName>
    </submittedName>
</protein>
<name>A0A172YBX6_9GAMM</name>